<dbReference type="AlphaFoldDB" id="A0AAD5YVX4"/>
<protein>
    <submittedName>
        <fullName evidence="2">Uncharacterized protein</fullName>
    </submittedName>
</protein>
<keyword evidence="3" id="KW-1185">Reference proteome</keyword>
<dbReference type="Proteomes" id="UP001213000">
    <property type="component" value="Unassembled WGS sequence"/>
</dbReference>
<feature type="compositionally biased region" description="Basic and acidic residues" evidence="1">
    <location>
        <begin position="73"/>
        <end position="96"/>
    </location>
</feature>
<name>A0AAD5YVX4_9AGAR</name>
<feature type="compositionally biased region" description="Basic and acidic residues" evidence="1">
    <location>
        <begin position="45"/>
        <end position="61"/>
    </location>
</feature>
<sequence length="103" mass="11555">MSSHVLSVQLNRRECSPTESSEALEAYGRLIQEWTRKGWLDLVRGRDSKTSQHGKNSDATKGKVSPQVIGEWTRGEHDQRQIPHKSPEDTTQDHSQDASASTV</sequence>
<evidence type="ECO:0000313" key="2">
    <source>
        <dbReference type="EMBL" id="KAJ3571019.1"/>
    </source>
</evidence>
<comment type="caution">
    <text evidence="2">The sequence shown here is derived from an EMBL/GenBank/DDBJ whole genome shotgun (WGS) entry which is preliminary data.</text>
</comment>
<feature type="region of interest" description="Disordered" evidence="1">
    <location>
        <begin position="45"/>
        <end position="103"/>
    </location>
</feature>
<dbReference type="EMBL" id="JANIEX010000206">
    <property type="protein sequence ID" value="KAJ3571019.1"/>
    <property type="molecule type" value="Genomic_DNA"/>
</dbReference>
<accession>A0AAD5YVX4</accession>
<organism evidence="2 3">
    <name type="scientific">Leucocoprinus birnbaumii</name>
    <dbReference type="NCBI Taxonomy" id="56174"/>
    <lineage>
        <taxon>Eukaryota</taxon>
        <taxon>Fungi</taxon>
        <taxon>Dikarya</taxon>
        <taxon>Basidiomycota</taxon>
        <taxon>Agaricomycotina</taxon>
        <taxon>Agaricomycetes</taxon>
        <taxon>Agaricomycetidae</taxon>
        <taxon>Agaricales</taxon>
        <taxon>Agaricineae</taxon>
        <taxon>Agaricaceae</taxon>
        <taxon>Leucocoprinus</taxon>
    </lineage>
</organism>
<feature type="region of interest" description="Disordered" evidence="1">
    <location>
        <begin position="1"/>
        <end position="22"/>
    </location>
</feature>
<evidence type="ECO:0000313" key="3">
    <source>
        <dbReference type="Proteomes" id="UP001213000"/>
    </source>
</evidence>
<proteinExistence type="predicted"/>
<reference evidence="2" key="1">
    <citation type="submission" date="2022-07" db="EMBL/GenBank/DDBJ databases">
        <title>Genome Sequence of Leucocoprinus birnbaumii.</title>
        <authorList>
            <person name="Buettner E."/>
        </authorList>
    </citation>
    <scope>NUCLEOTIDE SEQUENCE</scope>
    <source>
        <strain evidence="2">VT141</strain>
    </source>
</reference>
<gene>
    <name evidence="2" type="ORF">NP233_g4025</name>
</gene>
<feature type="compositionally biased region" description="Polar residues" evidence="1">
    <location>
        <begin position="1"/>
        <end position="10"/>
    </location>
</feature>
<evidence type="ECO:0000256" key="1">
    <source>
        <dbReference type="SAM" id="MobiDB-lite"/>
    </source>
</evidence>